<dbReference type="STRING" id="1454003.AW10_02156"/>
<accession>A0A011QLW5</accession>
<evidence type="ECO:0008006" key="4">
    <source>
        <dbReference type="Google" id="ProtNLM"/>
    </source>
</evidence>
<sequence>MKRFLPLLLVAFLSQPLAAAPPSEEINLDIGTPPVIMVKHTLAQRSSRLVYFLDPGIIGLGYDGMIKLRDASRLNLPQLQIVGKLIDQENPDRNSLIYAIAEGHGGQQYEPAVRAAQIERWKAQFHSGWWIEDEQGNWSKKP</sequence>
<dbReference type="AlphaFoldDB" id="A0A011QLW5"/>
<proteinExistence type="predicted"/>
<feature type="signal peptide" evidence="1">
    <location>
        <begin position="1"/>
        <end position="19"/>
    </location>
</feature>
<protein>
    <recommendedName>
        <fullName evidence="4">DUF1318 domain-containing protein</fullName>
    </recommendedName>
</protein>
<evidence type="ECO:0000256" key="1">
    <source>
        <dbReference type="SAM" id="SignalP"/>
    </source>
</evidence>
<feature type="chain" id="PRO_5001462359" description="DUF1318 domain-containing protein" evidence="1">
    <location>
        <begin position="20"/>
        <end position="142"/>
    </location>
</feature>
<dbReference type="Proteomes" id="UP000021816">
    <property type="component" value="Unassembled WGS sequence"/>
</dbReference>
<keyword evidence="1" id="KW-0732">Signal</keyword>
<dbReference type="PATRIC" id="fig|1454003.3.peg.2198"/>
<reference evidence="2 3" key="1">
    <citation type="submission" date="2014-02" db="EMBL/GenBank/DDBJ databases">
        <title>Expanding our view of genomic diversity in Candidatus Accumulibacter clades.</title>
        <authorList>
            <person name="Skennerton C.T."/>
            <person name="Barr J.J."/>
            <person name="Slater F.R."/>
            <person name="Bond P.L."/>
            <person name="Tyson G.W."/>
        </authorList>
    </citation>
    <scope>NUCLEOTIDE SEQUENCE [LARGE SCALE GENOMIC DNA]</scope>
    <source>
        <strain evidence="3">BA-92</strain>
    </source>
</reference>
<name>A0A011QLW5_9PROT</name>
<evidence type="ECO:0000313" key="3">
    <source>
        <dbReference type="Proteomes" id="UP000021816"/>
    </source>
</evidence>
<dbReference type="EMBL" id="JEMX01000045">
    <property type="protein sequence ID" value="EXI79859.1"/>
    <property type="molecule type" value="Genomic_DNA"/>
</dbReference>
<dbReference type="Pfam" id="PF07027">
    <property type="entry name" value="DUF1318"/>
    <property type="match status" value="1"/>
</dbReference>
<gene>
    <name evidence="2" type="ORF">AW10_02156</name>
</gene>
<organism evidence="2 3">
    <name type="scientific">Candidatus Accumulibacter appositus</name>
    <dbReference type="NCBI Taxonomy" id="1454003"/>
    <lineage>
        <taxon>Bacteria</taxon>
        <taxon>Pseudomonadati</taxon>
        <taxon>Pseudomonadota</taxon>
        <taxon>Betaproteobacteria</taxon>
        <taxon>Candidatus Accumulibacter</taxon>
    </lineage>
</organism>
<evidence type="ECO:0000313" key="2">
    <source>
        <dbReference type="EMBL" id="EXI79859.1"/>
    </source>
</evidence>
<dbReference type="InterPro" id="IPR008309">
    <property type="entry name" value="YdbL"/>
</dbReference>
<comment type="caution">
    <text evidence="2">The sequence shown here is derived from an EMBL/GenBank/DDBJ whole genome shotgun (WGS) entry which is preliminary data.</text>
</comment>